<evidence type="ECO:0000256" key="4">
    <source>
        <dbReference type="SAM" id="Phobius"/>
    </source>
</evidence>
<dbReference type="Pfam" id="PF00072">
    <property type="entry name" value="Response_reg"/>
    <property type="match status" value="2"/>
</dbReference>
<dbReference type="PROSITE" id="PS50110">
    <property type="entry name" value="RESPONSE_REGULATORY"/>
    <property type="match status" value="2"/>
</dbReference>
<evidence type="ECO:0000313" key="8">
    <source>
        <dbReference type="Proteomes" id="UP000723714"/>
    </source>
</evidence>
<keyword evidence="8" id="KW-1185">Reference proteome</keyword>
<name>A0ABS6D4B0_9FIRM</name>
<dbReference type="PANTHER" id="PTHR45339">
    <property type="entry name" value="HYBRID SIGNAL TRANSDUCTION HISTIDINE KINASE J"/>
    <property type="match status" value="1"/>
</dbReference>
<dbReference type="InterPro" id="IPR003594">
    <property type="entry name" value="HATPase_dom"/>
</dbReference>
<dbReference type="InterPro" id="IPR003661">
    <property type="entry name" value="HisK_dim/P_dom"/>
</dbReference>
<evidence type="ECO:0000256" key="1">
    <source>
        <dbReference type="ARBA" id="ARBA00022553"/>
    </source>
</evidence>
<feature type="modified residue" description="4-aspartylphosphate" evidence="2">
    <location>
        <position position="564"/>
    </location>
</feature>
<dbReference type="SMART" id="SM00387">
    <property type="entry name" value="HATPase_c"/>
    <property type="match status" value="1"/>
</dbReference>
<dbReference type="Pfam" id="PF00512">
    <property type="entry name" value="HisKA"/>
    <property type="match status" value="1"/>
</dbReference>
<keyword evidence="4" id="KW-0812">Transmembrane</keyword>
<comment type="caution">
    <text evidence="7">The sequence shown here is derived from an EMBL/GenBank/DDBJ whole genome shotgun (WGS) entry which is preliminary data.</text>
</comment>
<feature type="domain" description="Response regulatory" evidence="6">
    <location>
        <begin position="654"/>
        <end position="774"/>
    </location>
</feature>
<protein>
    <submittedName>
        <fullName evidence="7">Response regulator</fullName>
    </submittedName>
</protein>
<feature type="domain" description="Response regulatory" evidence="6">
    <location>
        <begin position="510"/>
        <end position="630"/>
    </location>
</feature>
<feature type="coiled-coil region" evidence="3">
    <location>
        <begin position="65"/>
        <end position="92"/>
    </location>
</feature>
<sequence>MQYASIDVIAKQYLGPKADIDLLLKAMNDLEKTQNEALSFILTLNEESIVRYIEENLYPRYDAVSDALETIITFADKKVQNLEKESKEMAAKATLASVLLTIFLPSYFLLAFWREQKNIQEIRYREQLFHILSANVDVVFLILNQEQNSLEFISSNSERVLEIKENEFTQDLSVLRDRITDNDLERFDNFIQQMGLDGEKSLNLKMHFPSCGPRWIRLQISPRVVHGKVTRCILSISDQTEDMRIKQTLEDALINAQNANSAKQNFLSKMSHEIRTPMNAIIGMTTIAAAYIDDRKRVESCLKKISYSSKYLMSLINDVLDMSKIEEGKMTVSREAFNLEYVAQYITSIIYQQAEDKNITFDMPLVDITDTDLIGDSLRLNQILINLLSNAVKFTPEGGRVSLEIRQLQKKDHRIRLRFTIKDTGIGMTPAFMEHLFQPFEQENRFISQTRNGTGLGMSITKNLITLMGGTIVVESKPNQGSTFTVELDFDTPADGKQIHQCSHTLEMLSVLIADDDRDSCLHTSLTLKNLGISSKWVLSGTECVEEVISAHKTGEDYDVCLIDWKMPDMDGIEVTRRVRQQVGPDTTIIIITAYDWSGIEKSAREAGADAFLSKPIFSSTLYNMLLSLNGIEIEKEGYSQKQPIENMRLPGCRALLVEDNLLNREIAIEMLKMMEVDVACACNGEEAVDHFMTDGNDLDLILMDVQMPVMDGYQAAASIRRCNHPKSKTIPIIAMTANAFHEDAVKAYEAGMNGHIAKPVDIQQLYQTIETVFNG</sequence>
<dbReference type="CDD" id="cd16922">
    <property type="entry name" value="HATPase_EvgS-ArcB-TorS-like"/>
    <property type="match status" value="1"/>
</dbReference>
<dbReference type="PROSITE" id="PS50109">
    <property type="entry name" value="HIS_KIN"/>
    <property type="match status" value="1"/>
</dbReference>
<dbReference type="InterPro" id="IPR005467">
    <property type="entry name" value="His_kinase_dom"/>
</dbReference>
<keyword evidence="4" id="KW-0472">Membrane</keyword>
<feature type="domain" description="Histidine kinase" evidence="5">
    <location>
        <begin position="269"/>
        <end position="492"/>
    </location>
</feature>
<dbReference type="EMBL" id="JABACJ020000007">
    <property type="protein sequence ID" value="MBU3876057.1"/>
    <property type="molecule type" value="Genomic_DNA"/>
</dbReference>
<keyword evidence="4" id="KW-1133">Transmembrane helix</keyword>
<evidence type="ECO:0000256" key="2">
    <source>
        <dbReference type="PROSITE-ProRule" id="PRU00169"/>
    </source>
</evidence>
<evidence type="ECO:0000313" key="7">
    <source>
        <dbReference type="EMBL" id="MBU3876057.1"/>
    </source>
</evidence>
<dbReference type="SMART" id="SM00448">
    <property type="entry name" value="REC"/>
    <property type="match status" value="2"/>
</dbReference>
<dbReference type="PANTHER" id="PTHR45339:SF5">
    <property type="entry name" value="HISTIDINE KINASE"/>
    <property type="match status" value="1"/>
</dbReference>
<evidence type="ECO:0000259" key="6">
    <source>
        <dbReference type="PROSITE" id="PS50110"/>
    </source>
</evidence>
<dbReference type="CDD" id="cd17546">
    <property type="entry name" value="REC_hyHK_CKI1_RcsC-like"/>
    <property type="match status" value="2"/>
</dbReference>
<organism evidence="7 8">
    <name type="scientific">Faecalicatena faecalis</name>
    <dbReference type="NCBI Taxonomy" id="2726362"/>
    <lineage>
        <taxon>Bacteria</taxon>
        <taxon>Bacillati</taxon>
        <taxon>Bacillota</taxon>
        <taxon>Clostridia</taxon>
        <taxon>Lachnospirales</taxon>
        <taxon>Lachnospiraceae</taxon>
        <taxon>Faecalicatena</taxon>
    </lineage>
</organism>
<feature type="modified residue" description="4-aspartylphosphate" evidence="2">
    <location>
        <position position="705"/>
    </location>
</feature>
<dbReference type="Proteomes" id="UP000723714">
    <property type="component" value="Unassembled WGS sequence"/>
</dbReference>
<evidence type="ECO:0000256" key="3">
    <source>
        <dbReference type="SAM" id="Coils"/>
    </source>
</evidence>
<dbReference type="CDD" id="cd00082">
    <property type="entry name" value="HisKA"/>
    <property type="match status" value="1"/>
</dbReference>
<evidence type="ECO:0000259" key="5">
    <source>
        <dbReference type="PROSITE" id="PS50109"/>
    </source>
</evidence>
<keyword evidence="1 2" id="KW-0597">Phosphoprotein</keyword>
<dbReference type="InterPro" id="IPR001789">
    <property type="entry name" value="Sig_transdc_resp-reg_receiver"/>
</dbReference>
<accession>A0ABS6D4B0</accession>
<feature type="transmembrane region" description="Helical" evidence="4">
    <location>
        <begin position="93"/>
        <end position="113"/>
    </location>
</feature>
<dbReference type="SMART" id="SM00388">
    <property type="entry name" value="HisKA"/>
    <property type="match status" value="1"/>
</dbReference>
<gene>
    <name evidence="7" type="ORF">HGO97_009560</name>
</gene>
<keyword evidence="3" id="KW-0175">Coiled coil</keyword>
<dbReference type="Pfam" id="PF02518">
    <property type="entry name" value="HATPase_c"/>
    <property type="match status" value="1"/>
</dbReference>
<proteinExistence type="predicted"/>
<reference evidence="7 8" key="1">
    <citation type="submission" date="2021-06" db="EMBL/GenBank/DDBJ databases">
        <title>Faecalicatena sp. nov. isolated from porcine feces.</title>
        <authorList>
            <person name="Oh B.S."/>
            <person name="Lee J.H."/>
        </authorList>
    </citation>
    <scope>NUCLEOTIDE SEQUENCE [LARGE SCALE GENOMIC DNA]</scope>
    <source>
        <strain evidence="7 8">AGMB00832</strain>
    </source>
</reference>